<dbReference type="AlphaFoldDB" id="A0A899FZ98"/>
<dbReference type="NCBIfam" id="TIGR01509">
    <property type="entry name" value="HAD-SF-IA-v3"/>
    <property type="match status" value="1"/>
</dbReference>
<evidence type="ECO:0000313" key="1">
    <source>
        <dbReference type="EMBL" id="QSL65635.1"/>
    </source>
</evidence>
<dbReference type="PANTHER" id="PTHR18901:SF38">
    <property type="entry name" value="PSEUDOURIDINE-5'-PHOSPHATASE"/>
    <property type="match status" value="1"/>
</dbReference>
<dbReference type="InterPro" id="IPR023214">
    <property type="entry name" value="HAD_sf"/>
</dbReference>
<dbReference type="SFLD" id="SFLDS00003">
    <property type="entry name" value="Haloacid_Dehalogenase"/>
    <property type="match status" value="1"/>
</dbReference>
<dbReference type="SFLD" id="SFLDG01129">
    <property type="entry name" value="C1.5:_HAD__Beta-PGM__Phosphata"/>
    <property type="match status" value="1"/>
</dbReference>
<sequence>MNGREDLPPIKACIFDMDGLLINTEQLYTEVTNELLARYNKPKIPMELKTRIMGVPGFEATKIIISYYGIEESAEKLYKEAGELQKKKFLETKEMPGSHMILEYLKDRGIPVVLATSSSIRSFHIKTSHLGHIFSHFGERIVRGDDPRIPKGRGKPAPDIYLTALSVVNDERKSKDLEPITPRECLVFEDSILGVQAGRSAGMRVVWVPEPEVLKYFEEKKEEIMGDNEILSSLENFNPKKYGL</sequence>
<protein>
    <recommendedName>
        <fullName evidence="3">HAD hydrolase, family IA</fullName>
    </recommendedName>
</protein>
<keyword evidence="2" id="KW-1185">Reference proteome</keyword>
<evidence type="ECO:0000313" key="2">
    <source>
        <dbReference type="Proteomes" id="UP000663699"/>
    </source>
</evidence>
<proteinExistence type="predicted"/>
<dbReference type="InterPro" id="IPR006439">
    <property type="entry name" value="HAD-SF_hydro_IA"/>
</dbReference>
<reference evidence="1" key="1">
    <citation type="submission" date="2020-06" db="EMBL/GenBank/DDBJ databases">
        <title>Genomes of multiple members of Pneumocystis genus reveal paths to human pathogen Pneumocystis jirovecii.</title>
        <authorList>
            <person name="Cisse O.H."/>
            <person name="Ma L."/>
            <person name="Dekker J."/>
            <person name="Khil P."/>
            <person name="Jo J."/>
            <person name="Brenchley J."/>
            <person name="Blair R."/>
            <person name="Pahar B."/>
            <person name="Chabe M."/>
            <person name="Van Rompay K.A."/>
            <person name="Keesler R."/>
            <person name="Sukura A."/>
            <person name="Hirsch V."/>
            <person name="Kutty G."/>
            <person name="Liu Y."/>
            <person name="Peng L."/>
            <person name="Chen J."/>
            <person name="Song J."/>
            <person name="Weissenbacher-Lang C."/>
            <person name="Xu J."/>
            <person name="Upham N.S."/>
            <person name="Stajich J.E."/>
            <person name="Cuomo C.A."/>
            <person name="Cushion M.T."/>
            <person name="Kovacs J.A."/>
        </authorList>
    </citation>
    <scope>NUCLEOTIDE SEQUENCE</scope>
    <source>
        <strain evidence="1">2A</strain>
    </source>
</reference>
<name>A0A899FZ98_9ASCO</name>
<dbReference type="GO" id="GO:0016791">
    <property type="term" value="F:phosphatase activity"/>
    <property type="evidence" value="ECO:0007669"/>
    <property type="project" value="UniProtKB-ARBA"/>
</dbReference>
<dbReference type="OrthoDB" id="40579at2759"/>
<gene>
    <name evidence="1" type="ORF">MERGE_002948</name>
</gene>
<dbReference type="Gene3D" id="1.10.150.240">
    <property type="entry name" value="Putative phosphatase, domain 2"/>
    <property type="match status" value="1"/>
</dbReference>
<dbReference type="Pfam" id="PF00702">
    <property type="entry name" value="Hydrolase"/>
    <property type="match status" value="1"/>
</dbReference>
<dbReference type="Gene3D" id="3.40.50.1000">
    <property type="entry name" value="HAD superfamily/HAD-like"/>
    <property type="match status" value="1"/>
</dbReference>
<dbReference type="EMBL" id="CP054538">
    <property type="protein sequence ID" value="QSL65635.1"/>
    <property type="molecule type" value="Genomic_DNA"/>
</dbReference>
<dbReference type="Proteomes" id="UP000663699">
    <property type="component" value="Chromosome 7"/>
</dbReference>
<organism evidence="1 2">
    <name type="scientific">Pneumocystis wakefieldiae</name>
    <dbReference type="NCBI Taxonomy" id="38082"/>
    <lineage>
        <taxon>Eukaryota</taxon>
        <taxon>Fungi</taxon>
        <taxon>Dikarya</taxon>
        <taxon>Ascomycota</taxon>
        <taxon>Taphrinomycotina</taxon>
        <taxon>Pneumocystomycetes</taxon>
        <taxon>Pneumocystaceae</taxon>
        <taxon>Pneumocystis</taxon>
    </lineage>
</organism>
<dbReference type="SUPFAM" id="SSF56784">
    <property type="entry name" value="HAD-like"/>
    <property type="match status" value="1"/>
</dbReference>
<evidence type="ECO:0008006" key="3">
    <source>
        <dbReference type="Google" id="ProtNLM"/>
    </source>
</evidence>
<dbReference type="FunFam" id="1.10.150.240:FF:000001">
    <property type="entry name" value="Haloacid dehalogenase-like hydrolase domain"/>
    <property type="match status" value="1"/>
</dbReference>
<dbReference type="SFLD" id="SFLDG01135">
    <property type="entry name" value="C1.5.6:_HAD__Beta-PGM__Phospha"/>
    <property type="match status" value="1"/>
</dbReference>
<accession>A0A899FZ98</accession>
<dbReference type="PANTHER" id="PTHR18901">
    <property type="entry name" value="2-DEOXYGLUCOSE-6-PHOSPHATE PHOSPHATASE 2"/>
    <property type="match status" value="1"/>
</dbReference>
<dbReference type="InterPro" id="IPR036412">
    <property type="entry name" value="HAD-like_sf"/>
</dbReference>
<dbReference type="InterPro" id="IPR023198">
    <property type="entry name" value="PGP-like_dom2"/>
</dbReference>